<keyword evidence="3" id="KW-1185">Reference proteome</keyword>
<keyword evidence="1" id="KW-0812">Transmembrane</keyword>
<dbReference type="EMBL" id="FJOG01000009">
    <property type="protein sequence ID" value="CZR57171.1"/>
    <property type="molecule type" value="Genomic_DNA"/>
</dbReference>
<feature type="transmembrane region" description="Helical" evidence="1">
    <location>
        <begin position="139"/>
        <end position="159"/>
    </location>
</feature>
<sequence>MHLPSEDAFDPGDFSSVLYYKRFPNLYQQPSLIEQAESKYRLPKSAIGPITTFTIFLCMAAIPISSSIHQVIQTREARVSLSTLLPPQNGAQPTYLPLPTPIPTTNIITPNFIPSESRHDLAPRGQKVVQKRELSGGQLAGVILIPLTFFGVLVAGSIFHTMSGGRETGSEHA</sequence>
<accession>A0A1L7WWM0</accession>
<keyword evidence="1" id="KW-0472">Membrane</keyword>
<keyword evidence="1" id="KW-1133">Transmembrane helix</keyword>
<dbReference type="Proteomes" id="UP000184330">
    <property type="component" value="Unassembled WGS sequence"/>
</dbReference>
<gene>
    <name evidence="2" type="ORF">PAC_07060</name>
</gene>
<organism evidence="2 3">
    <name type="scientific">Phialocephala subalpina</name>
    <dbReference type="NCBI Taxonomy" id="576137"/>
    <lineage>
        <taxon>Eukaryota</taxon>
        <taxon>Fungi</taxon>
        <taxon>Dikarya</taxon>
        <taxon>Ascomycota</taxon>
        <taxon>Pezizomycotina</taxon>
        <taxon>Leotiomycetes</taxon>
        <taxon>Helotiales</taxon>
        <taxon>Mollisiaceae</taxon>
        <taxon>Phialocephala</taxon>
        <taxon>Phialocephala fortinii species complex</taxon>
    </lineage>
</organism>
<proteinExistence type="predicted"/>
<name>A0A1L7WWM0_9HELO</name>
<evidence type="ECO:0000256" key="1">
    <source>
        <dbReference type="SAM" id="Phobius"/>
    </source>
</evidence>
<feature type="transmembrane region" description="Helical" evidence="1">
    <location>
        <begin position="46"/>
        <end position="68"/>
    </location>
</feature>
<reference evidence="2 3" key="1">
    <citation type="submission" date="2016-03" db="EMBL/GenBank/DDBJ databases">
        <authorList>
            <person name="Ploux O."/>
        </authorList>
    </citation>
    <scope>NUCLEOTIDE SEQUENCE [LARGE SCALE GENOMIC DNA]</scope>
    <source>
        <strain evidence="2 3">UAMH 11012</strain>
    </source>
</reference>
<dbReference type="AlphaFoldDB" id="A0A1L7WWM0"/>
<protein>
    <submittedName>
        <fullName evidence="2">Uncharacterized protein</fullName>
    </submittedName>
</protein>
<evidence type="ECO:0000313" key="2">
    <source>
        <dbReference type="EMBL" id="CZR57171.1"/>
    </source>
</evidence>
<evidence type="ECO:0000313" key="3">
    <source>
        <dbReference type="Proteomes" id="UP000184330"/>
    </source>
</evidence>